<keyword evidence="4" id="KW-1185">Reference proteome</keyword>
<accession>A0A916DTG6</accession>
<evidence type="ECO:0000259" key="2">
    <source>
        <dbReference type="Pfam" id="PF18962"/>
    </source>
</evidence>
<protein>
    <submittedName>
        <fullName evidence="3">T9SS type A sorting domain-containing protein</fullName>
    </submittedName>
</protein>
<dbReference type="NCBIfam" id="TIGR04183">
    <property type="entry name" value="Por_Secre_tail"/>
    <property type="match status" value="1"/>
</dbReference>
<organism evidence="3 4">
    <name type="scientific">Aureispira anguillae</name>
    <dbReference type="NCBI Taxonomy" id="2864201"/>
    <lineage>
        <taxon>Bacteria</taxon>
        <taxon>Pseudomonadati</taxon>
        <taxon>Bacteroidota</taxon>
        <taxon>Saprospiria</taxon>
        <taxon>Saprospirales</taxon>
        <taxon>Saprospiraceae</taxon>
        <taxon>Aureispira</taxon>
    </lineage>
</organism>
<proteinExistence type="predicted"/>
<evidence type="ECO:0000256" key="1">
    <source>
        <dbReference type="SAM" id="SignalP"/>
    </source>
</evidence>
<dbReference type="InterPro" id="IPR026444">
    <property type="entry name" value="Secre_tail"/>
</dbReference>
<dbReference type="EMBL" id="AP026867">
    <property type="protein sequence ID" value="BDS13224.1"/>
    <property type="molecule type" value="Genomic_DNA"/>
</dbReference>
<feature type="domain" description="Secretion system C-terminal sorting" evidence="2">
    <location>
        <begin position="642"/>
        <end position="714"/>
    </location>
</feature>
<name>A0A916DTG6_9BACT</name>
<gene>
    <name evidence="3" type="ORF">AsAng_0039530</name>
</gene>
<keyword evidence="1" id="KW-0732">Signal</keyword>
<reference evidence="3" key="1">
    <citation type="submission" date="2022-09" db="EMBL/GenBank/DDBJ databases">
        <title>Aureispira anguillicida sp. nov., isolated from Leptocephalus of Japanese eel Anguilla japonica.</title>
        <authorList>
            <person name="Yuasa K."/>
            <person name="Mekata T."/>
            <person name="Ikunari K."/>
        </authorList>
    </citation>
    <scope>NUCLEOTIDE SEQUENCE</scope>
    <source>
        <strain evidence="3">EL160426</strain>
    </source>
</reference>
<dbReference type="RefSeq" id="WP_264788514.1">
    <property type="nucleotide sequence ID" value="NZ_AP026867.1"/>
</dbReference>
<dbReference type="Pfam" id="PF18962">
    <property type="entry name" value="Por_Secre_tail"/>
    <property type="match status" value="1"/>
</dbReference>
<evidence type="ECO:0000313" key="3">
    <source>
        <dbReference type="EMBL" id="BDS13224.1"/>
    </source>
</evidence>
<evidence type="ECO:0000313" key="4">
    <source>
        <dbReference type="Proteomes" id="UP001060919"/>
    </source>
</evidence>
<feature type="chain" id="PRO_5036972494" evidence="1">
    <location>
        <begin position="23"/>
        <end position="716"/>
    </location>
</feature>
<dbReference type="Proteomes" id="UP001060919">
    <property type="component" value="Chromosome"/>
</dbReference>
<dbReference type="KEGG" id="aup:AsAng_0039530"/>
<feature type="signal peptide" evidence="1">
    <location>
        <begin position="1"/>
        <end position="22"/>
    </location>
</feature>
<dbReference type="AlphaFoldDB" id="A0A916DTG6"/>
<sequence>MKKLFVYLTLLLAILMANYSYCTPWTNSQPVSKPKYHKIMKKWASYFVPYSQRYQLGMSQSCPSGYCVGSSTYFLTTAFSGNMSPVDVIHLMSIQGATNGTTEMNQIMSLQQQADQAFQSQSVNTFFAAQGVTSSLYPGTLPTEMSQLVPNYQAGQGMNSPNIQNQLTVTIDRIMSGIRGHFQLHPVSAVTITNIAFEYNRITRASINQLATGHMVALFRTPTGNLIFFDSNVGFGLFYNLDQFEQFFNEYYRASNRVSSTMNRFEMPANLRVHTNLALAASPNYQLCMGATSSSFRSSSSRSASSDLLNLLDFCTRKLTFKNVNYEDLSIQILLKHTTDVYFPNFEAGDELVFDYDQNADKYYYGGYEVQSIDLDEGRNPVGAFDQHDNMDFSWTSNSTITYKPRNLFNTEVLIDNYKESAHTQYREVRDADGINGGSANAIISSYRLGAREYIEVKKWGTKKMDLSKLETIRFKNASYDDIGQKRVRLGNNAWDLWPNLHQGTTIDFDYHGNGVVKHNGSILQQIDMYWTAPTTWYSGDELDFSWYNAQQINYRPYWSNSWNNIPTVTLVDFNNGAYSSYVDADGVQGYTPQMYMKVYVSEDQKVLNIELHGRAAYPNERHVMALVDQPVKEAVALRLMPNPTNSVLNVSVEGASSGAAYFIYDAMGRMVLQQSINRGNMSTSIDVSNLQSGLYYIVLPDEEGGKTQEKFIVAH</sequence>